<dbReference type="InterPro" id="IPR006684">
    <property type="entry name" value="YbgC/YbaW"/>
</dbReference>
<dbReference type="PIRSF" id="PIRSF003230">
    <property type="entry name" value="YbgC"/>
    <property type="match status" value="1"/>
</dbReference>
<proteinExistence type="inferred from homology"/>
<organism evidence="3 4">
    <name type="scientific">Thermaurantimonas aggregans</name>
    <dbReference type="NCBI Taxonomy" id="2173829"/>
    <lineage>
        <taxon>Bacteria</taxon>
        <taxon>Pseudomonadati</taxon>
        <taxon>Bacteroidota</taxon>
        <taxon>Flavobacteriia</taxon>
        <taxon>Flavobacteriales</taxon>
        <taxon>Schleiferiaceae</taxon>
        <taxon>Thermaurantimonas</taxon>
    </lineage>
</organism>
<evidence type="ECO:0000313" key="3">
    <source>
        <dbReference type="EMBL" id="GCD76795.1"/>
    </source>
</evidence>
<accession>A0A401XIF2</accession>
<dbReference type="Proteomes" id="UP000286715">
    <property type="component" value="Unassembled WGS sequence"/>
</dbReference>
<name>A0A401XIF2_9FLAO</name>
<comment type="similarity">
    <text evidence="1">Belongs to the 4-hydroxybenzoyl-CoA thioesterase family.</text>
</comment>
<evidence type="ECO:0000313" key="4">
    <source>
        <dbReference type="Proteomes" id="UP000286715"/>
    </source>
</evidence>
<dbReference type="Gene3D" id="3.10.129.10">
    <property type="entry name" value="Hotdog Thioesterase"/>
    <property type="match status" value="1"/>
</dbReference>
<dbReference type="Pfam" id="PF13279">
    <property type="entry name" value="4HBT_2"/>
    <property type="match status" value="1"/>
</dbReference>
<dbReference type="GO" id="GO:0047617">
    <property type="term" value="F:fatty acyl-CoA hydrolase activity"/>
    <property type="evidence" value="ECO:0007669"/>
    <property type="project" value="TreeGrafter"/>
</dbReference>
<sequence>MYQYKTKVRVRYGETDRMGYVYYGYYPLYYEVGRVEALRNLDISYKKLEENGILMPVLSLQIKYIRPAFYDDLLTIKTEIREMPASRITFHHEIFNEAETLLNIGTVELVFLNAATGKPVRCPENVIQELQKYF</sequence>
<dbReference type="EMBL" id="BHZE01000002">
    <property type="protein sequence ID" value="GCD76795.1"/>
    <property type="molecule type" value="Genomic_DNA"/>
</dbReference>
<protein>
    <submittedName>
        <fullName evidence="3">Thioesterase</fullName>
    </submittedName>
</protein>
<dbReference type="InterPro" id="IPR029069">
    <property type="entry name" value="HotDog_dom_sf"/>
</dbReference>
<dbReference type="PANTHER" id="PTHR31793">
    <property type="entry name" value="4-HYDROXYBENZOYL-COA THIOESTERASE FAMILY MEMBER"/>
    <property type="match status" value="1"/>
</dbReference>
<dbReference type="InterPro" id="IPR050563">
    <property type="entry name" value="4-hydroxybenzoyl-CoA_TE"/>
</dbReference>
<comment type="caution">
    <text evidence="3">The sequence shown here is derived from an EMBL/GenBank/DDBJ whole genome shotgun (WGS) entry which is preliminary data.</text>
</comment>
<gene>
    <name evidence="3" type="ORF">JCM31826_02770</name>
</gene>
<dbReference type="NCBIfam" id="TIGR00051">
    <property type="entry name" value="YbgC/FadM family acyl-CoA thioesterase"/>
    <property type="match status" value="1"/>
</dbReference>
<dbReference type="PANTHER" id="PTHR31793:SF27">
    <property type="entry name" value="NOVEL THIOESTERASE SUPERFAMILY DOMAIN AND SAPOSIN A-TYPE DOMAIN CONTAINING PROTEIN (0610012H03RIK)"/>
    <property type="match status" value="1"/>
</dbReference>
<dbReference type="OrthoDB" id="9800856at2"/>
<dbReference type="SUPFAM" id="SSF54637">
    <property type="entry name" value="Thioesterase/thiol ester dehydrase-isomerase"/>
    <property type="match status" value="1"/>
</dbReference>
<dbReference type="RefSeq" id="WP_124396866.1">
    <property type="nucleotide sequence ID" value="NZ_BHZE01000002.1"/>
</dbReference>
<dbReference type="AlphaFoldDB" id="A0A401XIF2"/>
<evidence type="ECO:0000256" key="2">
    <source>
        <dbReference type="ARBA" id="ARBA00022801"/>
    </source>
</evidence>
<keyword evidence="2" id="KW-0378">Hydrolase</keyword>
<evidence type="ECO:0000256" key="1">
    <source>
        <dbReference type="ARBA" id="ARBA00005953"/>
    </source>
</evidence>
<keyword evidence="4" id="KW-1185">Reference proteome</keyword>
<dbReference type="CDD" id="cd00586">
    <property type="entry name" value="4HBT"/>
    <property type="match status" value="1"/>
</dbReference>
<reference evidence="3 4" key="1">
    <citation type="submission" date="2018-11" db="EMBL/GenBank/DDBJ databases">
        <title>Schleiferia aggregans sp. nov., a moderately thermophilic heterotrophic bacterium isolated from microbial mats at a terrestrial hot spring.</title>
        <authorList>
            <person name="Iino T."/>
            <person name="Ohkuma M."/>
            <person name="Haruta S."/>
        </authorList>
    </citation>
    <scope>NUCLEOTIDE SEQUENCE [LARGE SCALE GENOMIC DNA]</scope>
    <source>
        <strain evidence="3 4">LA</strain>
    </source>
</reference>